<comment type="caution">
    <text evidence="3">The sequence shown here is derived from an EMBL/GenBank/DDBJ whole genome shotgun (WGS) entry which is preliminary data.</text>
</comment>
<dbReference type="SUPFAM" id="SSF52540">
    <property type="entry name" value="P-loop containing nucleoside triphosphate hydrolases"/>
    <property type="match status" value="1"/>
</dbReference>
<sequence>MFDRKIYKEMLKWKHEYAPNYALFLKGARRVGKTTLAEKLGKEEYKSYILIRFDQTEEDINQLFINSLRDLDTLFNTIQLAYNTRLYKRESLIILDEIQLFPQARQAIKTLLEDARYDYIETGSLASITKKSKDILIPSEEYTLEVLPLDYEEYLLANNNNMIFPTIKDHFDSLKPMGSMHQSVMKSFREYMLVGGMPQAVQAYVDTKDFAKVDFAKQQIINLYKQDMQDQEEENPTYVTNFFDRVPAELSKHDKRYVLSHVDSNARIKEYRDPIRWLEEAMIINIANSVEDPSVALNLSTINPSFKCYMMDTGLLTSLAYKDRPYLENELYKAILLDKLHVNEGMIIENIVSQCLKANGHNAYFYKKTSTDTKKTVMEIDFLLRKNNKIIPVEVKSGSSKSVKSITNFMEAFSQTSSEGIVLHHGEIKREGKLLYLPYYMASVL</sequence>
<dbReference type="EMBL" id="LRTT01000001">
    <property type="protein sequence ID" value="RFD77119.1"/>
    <property type="molecule type" value="Genomic_DNA"/>
</dbReference>
<name>A0A3E1IVY2_GARVA</name>
<proteinExistence type="predicted"/>
<feature type="domain" description="AAA" evidence="1">
    <location>
        <begin position="21"/>
        <end position="155"/>
    </location>
</feature>
<dbReference type="InterPro" id="IPR025420">
    <property type="entry name" value="DUF4143"/>
</dbReference>
<dbReference type="Gene3D" id="3.40.50.300">
    <property type="entry name" value="P-loop containing nucleotide triphosphate hydrolases"/>
    <property type="match status" value="1"/>
</dbReference>
<dbReference type="Proteomes" id="UP000258533">
    <property type="component" value="Unassembled WGS sequence"/>
</dbReference>
<dbReference type="Pfam" id="PF13173">
    <property type="entry name" value="AAA_14"/>
    <property type="match status" value="1"/>
</dbReference>
<dbReference type="RefSeq" id="WP_116689315.1">
    <property type="nucleotide sequence ID" value="NZ_LRTT01000001.1"/>
</dbReference>
<feature type="domain" description="DUF4143" evidence="2">
    <location>
        <begin position="227"/>
        <end position="398"/>
    </location>
</feature>
<dbReference type="PANTHER" id="PTHR33295">
    <property type="entry name" value="ATPASE"/>
    <property type="match status" value="1"/>
</dbReference>
<dbReference type="InterPro" id="IPR027417">
    <property type="entry name" value="P-loop_NTPase"/>
</dbReference>
<evidence type="ECO:0000259" key="2">
    <source>
        <dbReference type="Pfam" id="PF13635"/>
    </source>
</evidence>
<protein>
    <submittedName>
        <fullName evidence="3">9-O-acetyl-N-acetylneuraminate esterase</fullName>
    </submittedName>
</protein>
<evidence type="ECO:0000259" key="1">
    <source>
        <dbReference type="Pfam" id="PF13173"/>
    </source>
</evidence>
<gene>
    <name evidence="3" type="ORF">AXE73_00370</name>
</gene>
<dbReference type="PANTHER" id="PTHR33295:SF7">
    <property type="entry name" value="ATPASE"/>
    <property type="match status" value="1"/>
</dbReference>
<evidence type="ECO:0000313" key="4">
    <source>
        <dbReference type="Proteomes" id="UP000258533"/>
    </source>
</evidence>
<accession>A0A3E1IVY2</accession>
<organism evidence="3 4">
    <name type="scientific">Gardnerella vaginalis</name>
    <dbReference type="NCBI Taxonomy" id="2702"/>
    <lineage>
        <taxon>Bacteria</taxon>
        <taxon>Bacillati</taxon>
        <taxon>Actinomycetota</taxon>
        <taxon>Actinomycetes</taxon>
        <taxon>Bifidobacteriales</taxon>
        <taxon>Bifidobacteriaceae</taxon>
        <taxon>Gardnerella</taxon>
    </lineage>
</organism>
<evidence type="ECO:0000313" key="3">
    <source>
        <dbReference type="EMBL" id="RFD77119.1"/>
    </source>
</evidence>
<dbReference type="Pfam" id="PF13635">
    <property type="entry name" value="DUF4143"/>
    <property type="match status" value="1"/>
</dbReference>
<reference evidence="3 4" key="1">
    <citation type="submission" date="2016-02" db="EMBL/GenBank/DDBJ databases">
        <title>Gardnerella vaginalis Subgroups Defined by cpn60 Sequencing and Sialidase Activity in Isolates from Canada, Belgium and Kenya.</title>
        <authorList>
            <person name="Schellenberg J."/>
            <person name="Paramel Jayaprakash T."/>
            <person name="Withana Gamage N."/>
            <person name="Patterson M.H."/>
            <person name="Vaneechoutte M."/>
            <person name="Hill J.E."/>
        </authorList>
    </citation>
    <scope>NUCLEOTIDE SEQUENCE [LARGE SCALE GENOMIC DNA]</scope>
    <source>
        <strain evidence="3 4">N144</strain>
    </source>
</reference>
<dbReference type="InterPro" id="IPR041682">
    <property type="entry name" value="AAA_14"/>
</dbReference>
<dbReference type="AlphaFoldDB" id="A0A3E1IVY2"/>